<evidence type="ECO:0000256" key="1">
    <source>
        <dbReference type="ARBA" id="ARBA00023125"/>
    </source>
</evidence>
<dbReference type="Proteomes" id="UP000238956">
    <property type="component" value="Chromosome"/>
</dbReference>
<evidence type="ECO:0000256" key="2">
    <source>
        <dbReference type="PROSITE-ProRule" id="PRU00335"/>
    </source>
</evidence>
<evidence type="ECO:0000313" key="4">
    <source>
        <dbReference type="EMBL" id="AUW97103.1"/>
    </source>
</evidence>
<dbReference type="GeneID" id="98393907"/>
<proteinExistence type="predicted"/>
<reference evidence="4 5" key="2">
    <citation type="submission" date="2018-02" db="EMBL/GenBank/DDBJ databases">
        <title>Whole genome sequencing analysis of Streptococcus pluranimalium isolated from cattle infected mastitis in China.</title>
        <authorList>
            <person name="Zhang J.-R."/>
            <person name="Hu G.-Z."/>
        </authorList>
    </citation>
    <scope>NUCLEOTIDE SEQUENCE [LARGE SCALE GENOMIC DNA]</scope>
    <source>
        <strain evidence="4 5">TH11417</strain>
    </source>
</reference>
<dbReference type="InterPro" id="IPR050624">
    <property type="entry name" value="HTH-type_Tx_Regulator"/>
</dbReference>
<reference evidence="4 5" key="1">
    <citation type="submission" date="2017-12" db="EMBL/GenBank/DDBJ databases">
        <authorList>
            <person name="Hurst M.R.H."/>
        </authorList>
    </citation>
    <scope>NUCLEOTIDE SEQUENCE [LARGE SCALE GENOMIC DNA]</scope>
    <source>
        <strain evidence="4 5">TH11417</strain>
    </source>
</reference>
<dbReference type="EMBL" id="CP025536">
    <property type="protein sequence ID" value="AUW97103.1"/>
    <property type="molecule type" value="Genomic_DNA"/>
</dbReference>
<dbReference type="InterPro" id="IPR001647">
    <property type="entry name" value="HTH_TetR"/>
</dbReference>
<dbReference type="Gene3D" id="1.10.357.10">
    <property type="entry name" value="Tetracycline Repressor, domain 2"/>
    <property type="match status" value="1"/>
</dbReference>
<keyword evidence="1 2" id="KW-0238">DNA-binding</keyword>
<dbReference type="RefSeq" id="WP_104968422.1">
    <property type="nucleotide sequence ID" value="NZ_CBCRZV010000142.1"/>
</dbReference>
<accession>A0A2L0D5I4</accession>
<sequence length="185" mass="21624">MAKKVISTASLKPLQIANKEAKQVTKEAIEEALLLLMEEKPLHAISISELTKKAGVSRNAFYRHYQNKEALFHKMIKRATLKVVKGLQRFNFQTERYQAWLYLFKQAKENARLLNIILKYNLLQWIYDIIINRLSKFRKSNNSRQNQYSHSFWSQAVLSVLGRWITEGMVVPEEEMAAMNLPLLV</sequence>
<dbReference type="PANTHER" id="PTHR43479">
    <property type="entry name" value="ACREF/ENVCD OPERON REPRESSOR-RELATED"/>
    <property type="match status" value="1"/>
</dbReference>
<feature type="DNA-binding region" description="H-T-H motif" evidence="2">
    <location>
        <begin position="46"/>
        <end position="65"/>
    </location>
</feature>
<evidence type="ECO:0000259" key="3">
    <source>
        <dbReference type="PROSITE" id="PS50977"/>
    </source>
</evidence>
<keyword evidence="5" id="KW-1185">Reference proteome</keyword>
<gene>
    <name evidence="4" type="ORF">C0J00_08320</name>
</gene>
<dbReference type="PANTHER" id="PTHR43479:SF11">
    <property type="entry name" value="ACREF_ENVCD OPERON REPRESSOR-RELATED"/>
    <property type="match status" value="1"/>
</dbReference>
<dbReference type="Pfam" id="PF00440">
    <property type="entry name" value="TetR_N"/>
    <property type="match status" value="1"/>
</dbReference>
<feature type="domain" description="HTH tetR-type" evidence="3">
    <location>
        <begin position="23"/>
        <end position="83"/>
    </location>
</feature>
<dbReference type="KEGG" id="splr:C0J00_08320"/>
<protein>
    <submittedName>
        <fullName evidence="4">TetR family transcriptional regulator</fullName>
    </submittedName>
</protein>
<dbReference type="InterPro" id="IPR009057">
    <property type="entry name" value="Homeodomain-like_sf"/>
</dbReference>
<dbReference type="GO" id="GO:0003677">
    <property type="term" value="F:DNA binding"/>
    <property type="evidence" value="ECO:0007669"/>
    <property type="project" value="UniProtKB-UniRule"/>
</dbReference>
<dbReference type="AlphaFoldDB" id="A0A2L0D5I4"/>
<evidence type="ECO:0000313" key="5">
    <source>
        <dbReference type="Proteomes" id="UP000238956"/>
    </source>
</evidence>
<dbReference type="OrthoDB" id="9810250at2"/>
<organism evidence="4 5">
    <name type="scientific">Streptococcus pluranimalium</name>
    <dbReference type="NCBI Taxonomy" id="82348"/>
    <lineage>
        <taxon>Bacteria</taxon>
        <taxon>Bacillati</taxon>
        <taxon>Bacillota</taxon>
        <taxon>Bacilli</taxon>
        <taxon>Lactobacillales</taxon>
        <taxon>Streptococcaceae</taxon>
        <taxon>Streptococcus</taxon>
    </lineage>
</organism>
<dbReference type="SUPFAM" id="SSF46689">
    <property type="entry name" value="Homeodomain-like"/>
    <property type="match status" value="1"/>
</dbReference>
<name>A0A2L0D5I4_9STRE</name>
<dbReference type="PROSITE" id="PS50977">
    <property type="entry name" value="HTH_TETR_2"/>
    <property type="match status" value="1"/>
</dbReference>